<dbReference type="EMBL" id="GBRH01159085">
    <property type="protein sequence ID" value="JAE38811.1"/>
    <property type="molecule type" value="Transcribed_RNA"/>
</dbReference>
<evidence type="ECO:0000313" key="1">
    <source>
        <dbReference type="EMBL" id="JAE38811.1"/>
    </source>
</evidence>
<name>A0A0A9HVA7_ARUDO</name>
<proteinExistence type="predicted"/>
<dbReference type="AlphaFoldDB" id="A0A0A9HVA7"/>
<organism evidence="1">
    <name type="scientific">Arundo donax</name>
    <name type="common">Giant reed</name>
    <name type="synonym">Donax arundinaceus</name>
    <dbReference type="NCBI Taxonomy" id="35708"/>
    <lineage>
        <taxon>Eukaryota</taxon>
        <taxon>Viridiplantae</taxon>
        <taxon>Streptophyta</taxon>
        <taxon>Embryophyta</taxon>
        <taxon>Tracheophyta</taxon>
        <taxon>Spermatophyta</taxon>
        <taxon>Magnoliopsida</taxon>
        <taxon>Liliopsida</taxon>
        <taxon>Poales</taxon>
        <taxon>Poaceae</taxon>
        <taxon>PACMAD clade</taxon>
        <taxon>Arundinoideae</taxon>
        <taxon>Arundineae</taxon>
        <taxon>Arundo</taxon>
    </lineage>
</organism>
<sequence>MWNMLFHTELYIFSCVILQNCGCLL</sequence>
<accession>A0A0A9HVA7</accession>
<reference evidence="1" key="2">
    <citation type="journal article" date="2015" name="Data Brief">
        <title>Shoot transcriptome of the giant reed, Arundo donax.</title>
        <authorList>
            <person name="Barrero R.A."/>
            <person name="Guerrero F.D."/>
            <person name="Moolhuijzen P."/>
            <person name="Goolsby J.A."/>
            <person name="Tidwell J."/>
            <person name="Bellgard S.E."/>
            <person name="Bellgard M.I."/>
        </authorList>
    </citation>
    <scope>NUCLEOTIDE SEQUENCE</scope>
    <source>
        <tissue evidence="1">Shoot tissue taken approximately 20 cm above the soil surface</tissue>
    </source>
</reference>
<protein>
    <submittedName>
        <fullName evidence="1">Uncharacterized protein</fullName>
    </submittedName>
</protein>
<reference evidence="1" key="1">
    <citation type="submission" date="2014-09" db="EMBL/GenBank/DDBJ databases">
        <authorList>
            <person name="Magalhaes I.L.F."/>
            <person name="Oliveira U."/>
            <person name="Santos F.R."/>
            <person name="Vidigal T.H.D.A."/>
            <person name="Brescovit A.D."/>
            <person name="Santos A.J."/>
        </authorList>
    </citation>
    <scope>NUCLEOTIDE SEQUENCE</scope>
    <source>
        <tissue evidence="1">Shoot tissue taken approximately 20 cm above the soil surface</tissue>
    </source>
</reference>